<dbReference type="EMBL" id="CP072753">
    <property type="protein sequence ID" value="QUC16688.1"/>
    <property type="molecule type" value="Genomic_DNA"/>
</dbReference>
<evidence type="ECO:0000313" key="13">
    <source>
        <dbReference type="Proteomes" id="UP000027002"/>
    </source>
</evidence>
<dbReference type="PANTHER" id="PTHR45931:SF3">
    <property type="entry name" value="RING ZINC FINGER-CONTAINING PROTEIN"/>
    <property type="match status" value="1"/>
</dbReference>
<dbReference type="STRING" id="1159556.A0A063C0M5"/>
<evidence type="ECO:0000313" key="14">
    <source>
        <dbReference type="Proteomes" id="UP000054053"/>
    </source>
</evidence>
<dbReference type="InterPro" id="IPR013083">
    <property type="entry name" value="Znf_RING/FYVE/PHD"/>
</dbReference>
<evidence type="ECO:0000256" key="4">
    <source>
        <dbReference type="ARBA" id="ARBA00022723"/>
    </source>
</evidence>
<dbReference type="EC" id="2.3.2.27" evidence="2"/>
<dbReference type="EMBL" id="BBTG02000025">
    <property type="protein sequence ID" value="GAO15751.1"/>
    <property type="molecule type" value="Genomic_DNA"/>
</dbReference>
<keyword evidence="3" id="KW-0808">Transferase</keyword>
<keyword evidence="5 8" id="KW-0863">Zinc-finger</keyword>
<evidence type="ECO:0000259" key="10">
    <source>
        <dbReference type="PROSITE" id="PS50089"/>
    </source>
</evidence>
<dbReference type="SUPFAM" id="SSF57850">
    <property type="entry name" value="RING/U-box"/>
    <property type="match status" value="1"/>
</dbReference>
<comment type="catalytic activity">
    <reaction evidence="1">
        <text>S-ubiquitinyl-[E2 ubiquitin-conjugating enzyme]-L-cysteine + [acceptor protein]-L-lysine = [E2 ubiquitin-conjugating enzyme]-L-cysteine + N(6)-ubiquitinyl-[acceptor protein]-L-lysine.</text>
        <dbReference type="EC" id="2.3.2.27"/>
    </reaction>
</comment>
<dbReference type="Pfam" id="PF13639">
    <property type="entry name" value="zf-RING_2"/>
    <property type="match status" value="1"/>
</dbReference>
<feature type="compositionally biased region" description="Polar residues" evidence="9">
    <location>
        <begin position="353"/>
        <end position="369"/>
    </location>
</feature>
<dbReference type="GO" id="GO:0005634">
    <property type="term" value="C:nucleus"/>
    <property type="evidence" value="ECO:0007669"/>
    <property type="project" value="TreeGrafter"/>
</dbReference>
<name>A0A063C0M5_USTVR</name>
<evidence type="ECO:0000256" key="2">
    <source>
        <dbReference type="ARBA" id="ARBA00012483"/>
    </source>
</evidence>
<sequence>MASQSSRDWLDASQGREVVFCHACSHEWYRDEYGLICPRCEGDITEIVDPDNDPRVTTPSSNSTSPGLPPLRHADDSDPDEADIEEHMGPHGFHFRRSTRRGSDQRHHDPSIDPVFERFFHMIQNFGQPRRTEGGGGLLDRQHNDDPAPPRIHRTTFTSGTFGGGTASVTIISGPAFGPRDHHAEGNDATNTRGDVDPFQAIFSNVIRDMAPPGGAGEGGPQVGFARSLQDILNLFNPANAMMGDAVYSQEALDRIITQLMEANPQSNAAPPASEEALGKLDRRPVDEHLLAREGGKAECSICIDEMKEGETAVFLPCKHWFHEDCVVLWLKEHNTCPVCRTPIEKPNRGRSRNTPGDAQGDAGTSASGNDAPFHRRPPASFSRQNSDQSRVFNGRYDGGADTPTGRAAADMVSSVYLDSRGQSRHQGGGRLDEALQNVANAQRERDYESRDRGPASTTVGYEAWRLQRRTSHSPTSPRAATLTEQGARMRQRSPSEGNRRGNSDGEDGRQSGPGAWNWLRQRFSGGGSDSNQGSPRGEQ</sequence>
<dbReference type="OrthoDB" id="8062037at2759"/>
<dbReference type="HOGENOM" id="CLU_021597_1_1_1"/>
<feature type="domain" description="RING-type" evidence="10">
    <location>
        <begin position="300"/>
        <end position="341"/>
    </location>
</feature>
<dbReference type="GO" id="GO:0006511">
    <property type="term" value="P:ubiquitin-dependent protein catabolic process"/>
    <property type="evidence" value="ECO:0007669"/>
    <property type="project" value="TreeGrafter"/>
</dbReference>
<evidence type="ECO:0000256" key="9">
    <source>
        <dbReference type="SAM" id="MobiDB-lite"/>
    </source>
</evidence>
<dbReference type="SMART" id="SM00184">
    <property type="entry name" value="RING"/>
    <property type="match status" value="1"/>
</dbReference>
<dbReference type="InterPro" id="IPR001841">
    <property type="entry name" value="Znf_RING"/>
</dbReference>
<evidence type="ECO:0000256" key="5">
    <source>
        <dbReference type="ARBA" id="ARBA00022771"/>
    </source>
</evidence>
<evidence type="ECO:0000313" key="12">
    <source>
        <dbReference type="EMBL" id="QUC16688.1"/>
    </source>
</evidence>
<dbReference type="AlphaFoldDB" id="A0A063C0M5"/>
<evidence type="ECO:0000256" key="8">
    <source>
        <dbReference type="PROSITE-ProRule" id="PRU00175"/>
    </source>
</evidence>
<feature type="compositionally biased region" description="Polar residues" evidence="9">
    <location>
        <begin position="473"/>
        <end position="485"/>
    </location>
</feature>
<keyword evidence="4" id="KW-0479">Metal-binding</keyword>
<keyword evidence="13" id="KW-1185">Reference proteome</keyword>
<dbReference type="Gene3D" id="3.30.40.10">
    <property type="entry name" value="Zinc/RING finger domain, C3HC4 (zinc finger)"/>
    <property type="match status" value="1"/>
</dbReference>
<evidence type="ECO:0000256" key="1">
    <source>
        <dbReference type="ARBA" id="ARBA00000900"/>
    </source>
</evidence>
<feature type="compositionally biased region" description="Basic and acidic residues" evidence="9">
    <location>
        <begin position="443"/>
        <end position="454"/>
    </location>
</feature>
<dbReference type="Proteomes" id="UP000027002">
    <property type="component" value="Chromosome 1"/>
</dbReference>
<reference evidence="11" key="1">
    <citation type="journal article" date="2016" name="Genome Announc.">
        <title>Genome Sequence of Ustilaginoidea virens IPU010, a Rice Pathogenic Fungus Causing False Smut.</title>
        <authorList>
            <person name="Kumagai T."/>
            <person name="Ishii T."/>
            <person name="Terai G."/>
            <person name="Umemura M."/>
            <person name="Machida M."/>
            <person name="Asai K."/>
        </authorList>
    </citation>
    <scope>NUCLEOTIDE SEQUENCE [LARGE SCALE GENOMIC DNA]</scope>
    <source>
        <strain evidence="11">IPU010</strain>
    </source>
</reference>
<keyword evidence="6" id="KW-0833">Ubl conjugation pathway</keyword>
<keyword evidence="7" id="KW-0862">Zinc</keyword>
<feature type="compositionally biased region" description="Polar residues" evidence="9">
    <location>
        <begin position="382"/>
        <end position="392"/>
    </location>
</feature>
<evidence type="ECO:0000256" key="7">
    <source>
        <dbReference type="ARBA" id="ARBA00022833"/>
    </source>
</evidence>
<feature type="region of interest" description="Disordered" evidence="9">
    <location>
        <begin position="441"/>
        <end position="540"/>
    </location>
</feature>
<dbReference type="GeneID" id="66061707"/>
<dbReference type="Proteomes" id="UP000054053">
    <property type="component" value="Unassembled WGS sequence"/>
</dbReference>
<evidence type="ECO:0000313" key="11">
    <source>
        <dbReference type="EMBL" id="GAO15751.1"/>
    </source>
</evidence>
<dbReference type="CDD" id="cd16454">
    <property type="entry name" value="RING-H2_PA-TM-RING"/>
    <property type="match status" value="1"/>
</dbReference>
<dbReference type="GO" id="GO:0008270">
    <property type="term" value="F:zinc ion binding"/>
    <property type="evidence" value="ECO:0007669"/>
    <property type="project" value="UniProtKB-KW"/>
</dbReference>
<dbReference type="PANTHER" id="PTHR45931">
    <property type="entry name" value="SI:CH211-59O9.10"/>
    <property type="match status" value="1"/>
</dbReference>
<organism evidence="11 14">
    <name type="scientific">Ustilaginoidea virens</name>
    <name type="common">Rice false smut fungus</name>
    <name type="synonym">Villosiclava virens</name>
    <dbReference type="NCBI Taxonomy" id="1159556"/>
    <lineage>
        <taxon>Eukaryota</taxon>
        <taxon>Fungi</taxon>
        <taxon>Dikarya</taxon>
        <taxon>Ascomycota</taxon>
        <taxon>Pezizomycotina</taxon>
        <taxon>Sordariomycetes</taxon>
        <taxon>Hypocreomycetidae</taxon>
        <taxon>Hypocreales</taxon>
        <taxon>Clavicipitaceae</taxon>
        <taxon>Ustilaginoidea</taxon>
    </lineage>
</organism>
<dbReference type="GO" id="GO:0016567">
    <property type="term" value="P:protein ubiquitination"/>
    <property type="evidence" value="ECO:0007669"/>
    <property type="project" value="UniProtKB-ARBA"/>
</dbReference>
<reference evidence="12" key="3">
    <citation type="submission" date="2020-03" db="EMBL/GenBank/DDBJ databases">
        <title>A mixture of massive structural variations and highly conserved coding sequences in Ustilaginoidea virens genome.</title>
        <authorList>
            <person name="Zhang K."/>
            <person name="Zhao Z."/>
            <person name="Zhang Z."/>
            <person name="Li Y."/>
            <person name="Hsiang T."/>
            <person name="Sun W."/>
        </authorList>
    </citation>
    <scope>NUCLEOTIDE SEQUENCE</scope>
    <source>
        <strain evidence="12">UV-8b</strain>
    </source>
</reference>
<dbReference type="InterPro" id="IPR051834">
    <property type="entry name" value="RING_finger_E3_ligase"/>
</dbReference>
<feature type="region of interest" description="Disordered" evidence="9">
    <location>
        <begin position="340"/>
        <end position="407"/>
    </location>
</feature>
<evidence type="ECO:0000256" key="6">
    <source>
        <dbReference type="ARBA" id="ARBA00022786"/>
    </source>
</evidence>
<reference evidence="14" key="2">
    <citation type="journal article" date="2016" name="Genome Announc.">
        <title>Genome sequence of Ustilaginoidea virens IPU010, a rice pathogenic fungus causing false smut.</title>
        <authorList>
            <person name="Kumagai T."/>
            <person name="Ishii T."/>
            <person name="Terai G."/>
            <person name="Umemura M."/>
            <person name="Machida M."/>
            <person name="Asai K."/>
        </authorList>
    </citation>
    <scope>NUCLEOTIDE SEQUENCE [LARGE SCALE GENOMIC DNA]</scope>
    <source>
        <strain evidence="14">IPU010</strain>
    </source>
</reference>
<gene>
    <name evidence="12" type="ORF">UV8b_00929</name>
    <name evidence="11" type="ORF">UVI_02043230</name>
</gene>
<feature type="region of interest" description="Disordered" evidence="9">
    <location>
        <begin position="48"/>
        <end position="111"/>
    </location>
</feature>
<feature type="compositionally biased region" description="Polar residues" evidence="9">
    <location>
        <begin position="55"/>
        <end position="66"/>
    </location>
</feature>
<protein>
    <recommendedName>
        <fullName evidence="2">RING-type E3 ubiquitin transferase</fullName>
        <ecNumber evidence="2">2.3.2.27</ecNumber>
    </recommendedName>
</protein>
<accession>A0A063C0M5</accession>
<evidence type="ECO:0000256" key="3">
    <source>
        <dbReference type="ARBA" id="ARBA00022679"/>
    </source>
</evidence>
<feature type="compositionally biased region" description="Polar residues" evidence="9">
    <location>
        <begin position="530"/>
        <end position="540"/>
    </location>
</feature>
<dbReference type="PROSITE" id="PS50089">
    <property type="entry name" value="ZF_RING_2"/>
    <property type="match status" value="1"/>
</dbReference>
<proteinExistence type="predicted"/>
<dbReference type="KEGG" id="uvi:66061707"/>
<dbReference type="FunFam" id="3.30.40.10:FF:000127">
    <property type="entry name" value="E3 ubiquitin-protein ligase RNF181"/>
    <property type="match status" value="1"/>
</dbReference>
<feature type="compositionally biased region" description="Basic and acidic residues" evidence="9">
    <location>
        <begin position="498"/>
        <end position="510"/>
    </location>
</feature>
<dbReference type="GO" id="GO:0061630">
    <property type="term" value="F:ubiquitin protein ligase activity"/>
    <property type="evidence" value="ECO:0007669"/>
    <property type="project" value="UniProtKB-EC"/>
</dbReference>
<dbReference type="RefSeq" id="XP_042994361.1">
    <property type="nucleotide sequence ID" value="XM_043138427.1"/>
</dbReference>
<feature type="compositionally biased region" description="Basic and acidic residues" evidence="9">
    <location>
        <begin position="101"/>
        <end position="111"/>
    </location>
</feature>